<dbReference type="InterPro" id="IPR036410">
    <property type="entry name" value="HSP_DnaJ_Cys-rich_dom_sf"/>
</dbReference>
<protein>
    <submittedName>
        <fullName evidence="1">Chaperone DnaJ domain-containing protein</fullName>
    </submittedName>
</protein>
<dbReference type="EMBL" id="CAACVJ010000001">
    <property type="protein sequence ID" value="VEP11275.1"/>
    <property type="molecule type" value="Genomic_DNA"/>
</dbReference>
<sequence>MSKQNICHHCEGKGYTEIRDCAGDIQYSEKCSFCEGLGYIESAKEKNQGKSKSN</sequence>
<evidence type="ECO:0000313" key="2">
    <source>
        <dbReference type="Proteomes" id="UP000320055"/>
    </source>
</evidence>
<dbReference type="Gene3D" id="6.20.20.10">
    <property type="match status" value="1"/>
</dbReference>
<organism evidence="1 2">
    <name type="scientific">Hyella patelloides LEGE 07179</name>
    <dbReference type="NCBI Taxonomy" id="945734"/>
    <lineage>
        <taxon>Bacteria</taxon>
        <taxon>Bacillati</taxon>
        <taxon>Cyanobacteriota</taxon>
        <taxon>Cyanophyceae</taxon>
        <taxon>Pleurocapsales</taxon>
        <taxon>Hyellaceae</taxon>
        <taxon>Hyella</taxon>
    </lineage>
</organism>
<dbReference type="RefSeq" id="WP_186375771.1">
    <property type="nucleotide sequence ID" value="NZ_LR213766.1"/>
</dbReference>
<evidence type="ECO:0000313" key="1">
    <source>
        <dbReference type="EMBL" id="VEP11275.1"/>
    </source>
</evidence>
<dbReference type="SUPFAM" id="SSF57938">
    <property type="entry name" value="DnaJ/Hsp40 cysteine-rich domain"/>
    <property type="match status" value="1"/>
</dbReference>
<reference evidence="1 2" key="1">
    <citation type="submission" date="2019-01" db="EMBL/GenBank/DDBJ databases">
        <authorList>
            <person name="Brito A."/>
        </authorList>
    </citation>
    <scope>NUCLEOTIDE SEQUENCE [LARGE SCALE GENOMIC DNA]</scope>
    <source>
        <strain evidence="1">1</strain>
    </source>
</reference>
<name>A0A563VIU7_9CYAN</name>
<accession>A0A563VIU7</accession>
<dbReference type="Proteomes" id="UP000320055">
    <property type="component" value="Unassembled WGS sequence"/>
</dbReference>
<gene>
    <name evidence="1" type="ORF">H1P_10060</name>
</gene>
<proteinExistence type="predicted"/>
<keyword evidence="2" id="KW-1185">Reference proteome</keyword>
<dbReference type="AlphaFoldDB" id="A0A563VIU7"/>